<proteinExistence type="predicted"/>
<dbReference type="OMA" id="AWPLWTH"/>
<dbReference type="eggNOG" id="ENOG502R81D">
    <property type="taxonomic scope" value="Eukaryota"/>
</dbReference>
<name>W3XEI4_PESFW</name>
<dbReference type="HOGENOM" id="CLU_081631_2_1_1"/>
<sequence>MGSTVTQIHYLTIPEDKHLTDVNSDAGKTWAKALDVLEAQSGFHRLYWGRSPEDETKVQLHVVRDTLAQHKGFLSSADYSKFKTLLEPLLPSSSTTSSDFLVRHAHIRDFTPDPQALARGAPVTGTAIYVSTSAAWHEGAWPLWTHVVRHVDGCLGCTGGSVEETVDGRDGCYIVYVGWESIGHHDNYHHTEHFAKNRIILSKGNEGWREYGHVRFEGSREGPRSLRSRGKEKL</sequence>
<accession>W3XEI4</accession>
<dbReference type="Gene3D" id="3.30.70.100">
    <property type="match status" value="2"/>
</dbReference>
<dbReference type="RefSeq" id="XP_007832455.1">
    <property type="nucleotide sequence ID" value="XM_007834264.1"/>
</dbReference>
<evidence type="ECO:0000313" key="2">
    <source>
        <dbReference type="Proteomes" id="UP000030651"/>
    </source>
</evidence>
<dbReference type="Proteomes" id="UP000030651">
    <property type="component" value="Unassembled WGS sequence"/>
</dbReference>
<organism evidence="1 2">
    <name type="scientific">Pestalotiopsis fici (strain W106-1 / CGMCC3.15140)</name>
    <dbReference type="NCBI Taxonomy" id="1229662"/>
    <lineage>
        <taxon>Eukaryota</taxon>
        <taxon>Fungi</taxon>
        <taxon>Dikarya</taxon>
        <taxon>Ascomycota</taxon>
        <taxon>Pezizomycotina</taxon>
        <taxon>Sordariomycetes</taxon>
        <taxon>Xylariomycetidae</taxon>
        <taxon>Amphisphaeriales</taxon>
        <taxon>Sporocadaceae</taxon>
        <taxon>Pestalotiopsis</taxon>
    </lineage>
</organism>
<dbReference type="InParanoid" id="W3XEI4"/>
<keyword evidence="2" id="KW-1185">Reference proteome</keyword>
<evidence type="ECO:0008006" key="3">
    <source>
        <dbReference type="Google" id="ProtNLM"/>
    </source>
</evidence>
<dbReference type="SUPFAM" id="SSF54909">
    <property type="entry name" value="Dimeric alpha+beta barrel"/>
    <property type="match status" value="1"/>
</dbReference>
<dbReference type="AlphaFoldDB" id="W3XEI4"/>
<dbReference type="KEGG" id="pfy:PFICI_05683"/>
<dbReference type="OrthoDB" id="3830579at2759"/>
<reference evidence="2" key="1">
    <citation type="journal article" date="2015" name="BMC Genomics">
        <title>Genomic and transcriptomic analysis of the endophytic fungus Pestalotiopsis fici reveals its lifestyle and high potential for synthesis of natural products.</title>
        <authorList>
            <person name="Wang X."/>
            <person name="Zhang X."/>
            <person name="Liu L."/>
            <person name="Xiang M."/>
            <person name="Wang W."/>
            <person name="Sun X."/>
            <person name="Che Y."/>
            <person name="Guo L."/>
            <person name="Liu G."/>
            <person name="Guo L."/>
            <person name="Wang C."/>
            <person name="Yin W.B."/>
            <person name="Stadler M."/>
            <person name="Zhang X."/>
            <person name="Liu X."/>
        </authorList>
    </citation>
    <scope>NUCLEOTIDE SEQUENCE [LARGE SCALE GENOMIC DNA]</scope>
    <source>
        <strain evidence="2">W106-1 / CGMCC3.15140</strain>
    </source>
</reference>
<evidence type="ECO:0000313" key="1">
    <source>
        <dbReference type="EMBL" id="ETS83807.1"/>
    </source>
</evidence>
<dbReference type="InterPro" id="IPR011008">
    <property type="entry name" value="Dimeric_a/b-barrel"/>
</dbReference>
<dbReference type="GeneID" id="19270696"/>
<dbReference type="EMBL" id="KI912111">
    <property type="protein sequence ID" value="ETS83807.1"/>
    <property type="molecule type" value="Genomic_DNA"/>
</dbReference>
<protein>
    <recommendedName>
        <fullName evidence="3">ABM domain-containing protein</fullName>
    </recommendedName>
</protein>
<gene>
    <name evidence="1" type="ORF">PFICI_05683</name>
</gene>